<evidence type="ECO:0000256" key="4">
    <source>
        <dbReference type="ARBA" id="ARBA00022827"/>
    </source>
</evidence>
<feature type="compositionally biased region" description="Low complexity" evidence="7">
    <location>
        <begin position="10"/>
        <end position="26"/>
    </location>
</feature>
<evidence type="ECO:0000256" key="3">
    <source>
        <dbReference type="ARBA" id="ARBA00022630"/>
    </source>
</evidence>
<dbReference type="AlphaFoldDB" id="G4NIT7"/>
<sequence>MNRVASLPASTTSSTSSNKNKMSQSMPQGNSAVNPRSLQEQMAKYAQEAAKRIRSDGNAQFQELHSSTDSRIRSLAEDPWADHAALDAATPALRDGDNVKFLVLGAGMGGILSAVRLSQKGFGPSDVKLVDGAGGIGGTWYWNRYPGLHCDVEASVYMPLLEEMDYMPSRRFAPGCEIRTYLEEVARKFGFQDSIMYRTHIDKLAWDDEKLVWQVEMTTCRGTGGIEKHNLRVRADFVILASGLFPVPKAPKLDGLSSFGGQMFHTSRWDYEVTGGSGDEPFPALEKLRGKRVGIVGTGATAVQVIPVLAKYAAELFVFQRTPSQVYGRGQHDMNPDHWRQKVATGPGWQKRRQENNARWMASGGTLRGMEEKLVDDEWSELDGWCSILGGGPIPPPMPQEIPEYIGKFVALELPGSERARARVDSLVEDPRTAEKLKHWYPTWCKRPTFHDEYLQTYNQSHVRLVDTDGKGVERVTEKGVVVAGTEYPVDVLVLSTGYRAVGASEPSLLAGLDVIGRGGQTLSQKWKDAAASLHGVSSHGFPNLFWLGSTQAGTTVNFSHVLTEESLHIAHIIAQACRGREDKRVVVEVTREAEEEWTGEILKGATYGSVVGACPPSLLTNEGDILKMTPEEGLKSARASPLSQGLLGYVRRIEAWRSQGEMQGLKITTLDRS</sequence>
<dbReference type="EMBL" id="CM001236">
    <property type="protein sequence ID" value="EHA47343.1"/>
    <property type="molecule type" value="Genomic_DNA"/>
</dbReference>
<evidence type="ECO:0000313" key="9">
    <source>
        <dbReference type="Proteomes" id="UP000009058"/>
    </source>
</evidence>
<dbReference type="Gene3D" id="3.50.50.60">
    <property type="entry name" value="FAD/NAD(P)-binding domain"/>
    <property type="match status" value="2"/>
</dbReference>
<dbReference type="GeneID" id="2677610"/>
<keyword evidence="5" id="KW-0521">NADP</keyword>
<comment type="similarity">
    <text evidence="2">Belongs to the FAD-binding monooxygenase family.</text>
</comment>
<proteinExistence type="inferred from homology"/>
<protein>
    <submittedName>
        <fullName evidence="8">Uncharacterized protein</fullName>
    </submittedName>
</protein>
<dbReference type="InParanoid" id="G4NIT7"/>
<dbReference type="InterPro" id="IPR020946">
    <property type="entry name" value="Flavin_mOase-like"/>
</dbReference>
<comment type="cofactor">
    <cofactor evidence="1">
        <name>FAD</name>
        <dbReference type="ChEBI" id="CHEBI:57692"/>
    </cofactor>
</comment>
<accession>G4NIT7</accession>
<dbReference type="RefSeq" id="XP_003719710.1">
    <property type="nucleotide sequence ID" value="XM_003719662.1"/>
</dbReference>
<dbReference type="KEGG" id="mgr:MGG_04120"/>
<dbReference type="eggNOG" id="ENOG502SHCE">
    <property type="taxonomic scope" value="Eukaryota"/>
</dbReference>
<gene>
    <name evidence="8" type="ORF">MGG_04120</name>
</gene>
<evidence type="ECO:0000313" key="8">
    <source>
        <dbReference type="EMBL" id="EHA47343.1"/>
    </source>
</evidence>
<dbReference type="Proteomes" id="UP000009058">
    <property type="component" value="Chromosome 6"/>
</dbReference>
<dbReference type="GO" id="GO:0050660">
    <property type="term" value="F:flavin adenine dinucleotide binding"/>
    <property type="evidence" value="ECO:0007669"/>
    <property type="project" value="InterPro"/>
</dbReference>
<dbReference type="OMA" id="PWYPTWC"/>
<evidence type="ECO:0000256" key="1">
    <source>
        <dbReference type="ARBA" id="ARBA00001974"/>
    </source>
</evidence>
<dbReference type="GO" id="GO:0050661">
    <property type="term" value="F:NADP binding"/>
    <property type="evidence" value="ECO:0007669"/>
    <property type="project" value="InterPro"/>
</dbReference>
<dbReference type="Pfam" id="PF13450">
    <property type="entry name" value="NAD_binding_8"/>
    <property type="match status" value="1"/>
</dbReference>
<dbReference type="HOGENOM" id="CLU_006937_8_2_1"/>
<evidence type="ECO:0000256" key="2">
    <source>
        <dbReference type="ARBA" id="ARBA00010139"/>
    </source>
</evidence>
<evidence type="ECO:0000256" key="6">
    <source>
        <dbReference type="ARBA" id="ARBA00023002"/>
    </source>
</evidence>
<dbReference type="InterPro" id="IPR050775">
    <property type="entry name" value="FAD-binding_Monooxygenases"/>
</dbReference>
<evidence type="ECO:0000256" key="5">
    <source>
        <dbReference type="ARBA" id="ARBA00022857"/>
    </source>
</evidence>
<dbReference type="SUPFAM" id="SSF51905">
    <property type="entry name" value="FAD/NAD(P)-binding domain"/>
    <property type="match status" value="1"/>
</dbReference>
<organism evidence="8 9">
    <name type="scientific">Pyricularia oryzae (strain 70-15 / ATCC MYA-4617 / FGSC 8958)</name>
    <name type="common">Rice blast fungus</name>
    <name type="synonym">Magnaporthe oryzae</name>
    <dbReference type="NCBI Taxonomy" id="242507"/>
    <lineage>
        <taxon>Eukaryota</taxon>
        <taxon>Fungi</taxon>
        <taxon>Dikarya</taxon>
        <taxon>Ascomycota</taxon>
        <taxon>Pezizomycotina</taxon>
        <taxon>Sordariomycetes</taxon>
        <taxon>Sordariomycetidae</taxon>
        <taxon>Magnaporthales</taxon>
        <taxon>Pyriculariaceae</taxon>
        <taxon>Pyricularia</taxon>
    </lineage>
</organism>
<dbReference type="Pfam" id="PF00743">
    <property type="entry name" value="FMO-like"/>
    <property type="match status" value="1"/>
</dbReference>
<keyword evidence="6" id="KW-0560">Oxidoreductase</keyword>
<dbReference type="GO" id="GO:0004499">
    <property type="term" value="F:N,N-dimethylaniline monooxygenase activity"/>
    <property type="evidence" value="ECO:0007669"/>
    <property type="project" value="InterPro"/>
</dbReference>
<keyword evidence="9" id="KW-1185">Reference proteome</keyword>
<dbReference type="InterPro" id="IPR036188">
    <property type="entry name" value="FAD/NAD-bd_sf"/>
</dbReference>
<keyword evidence="4" id="KW-0274">FAD</keyword>
<name>G4NIT7_PYRO7</name>
<dbReference type="PANTHER" id="PTHR43098:SF2">
    <property type="entry name" value="FAD-BINDING MONOOXYGENASE AUSB-RELATED"/>
    <property type="match status" value="1"/>
</dbReference>
<dbReference type="OrthoDB" id="66881at2759"/>
<reference evidence="8 9" key="1">
    <citation type="journal article" date="2005" name="Nature">
        <title>The genome sequence of the rice blast fungus Magnaporthe grisea.</title>
        <authorList>
            <person name="Dean R.A."/>
            <person name="Talbot N.J."/>
            <person name="Ebbole D.J."/>
            <person name="Farman M.L."/>
            <person name="Mitchell T.K."/>
            <person name="Orbach M.J."/>
            <person name="Thon M."/>
            <person name="Kulkarni R."/>
            <person name="Xu J.R."/>
            <person name="Pan H."/>
            <person name="Read N.D."/>
            <person name="Lee Y.H."/>
            <person name="Carbone I."/>
            <person name="Brown D."/>
            <person name="Oh Y.Y."/>
            <person name="Donofrio N."/>
            <person name="Jeong J.S."/>
            <person name="Soanes D.M."/>
            <person name="Djonovic S."/>
            <person name="Kolomiets E."/>
            <person name="Rehmeyer C."/>
            <person name="Li W."/>
            <person name="Harding M."/>
            <person name="Kim S."/>
            <person name="Lebrun M.H."/>
            <person name="Bohnert H."/>
            <person name="Coughlan S."/>
            <person name="Butler J."/>
            <person name="Calvo S."/>
            <person name="Ma L.J."/>
            <person name="Nicol R."/>
            <person name="Purcell S."/>
            <person name="Nusbaum C."/>
            <person name="Galagan J.E."/>
            <person name="Birren B.W."/>
        </authorList>
    </citation>
    <scope>NUCLEOTIDE SEQUENCE [LARGE SCALE GENOMIC DNA]</scope>
    <source>
        <strain evidence="9">70-15 / ATCC MYA-4617 / FGSC 8958</strain>
    </source>
</reference>
<evidence type="ECO:0000256" key="7">
    <source>
        <dbReference type="SAM" id="MobiDB-lite"/>
    </source>
</evidence>
<feature type="compositionally biased region" description="Polar residues" evidence="7">
    <location>
        <begin position="27"/>
        <end position="40"/>
    </location>
</feature>
<dbReference type="VEuPathDB" id="FungiDB:MGG_04120"/>
<dbReference type="PRINTS" id="PR00411">
    <property type="entry name" value="PNDRDTASEI"/>
</dbReference>
<keyword evidence="3" id="KW-0285">Flavoprotein</keyword>
<dbReference type="PANTHER" id="PTHR43098">
    <property type="entry name" value="L-ORNITHINE N(5)-MONOOXYGENASE-RELATED"/>
    <property type="match status" value="1"/>
</dbReference>
<dbReference type="SMR" id="G4NIT7"/>
<reference key="2">
    <citation type="submission" date="2011-05" db="EMBL/GenBank/DDBJ databases">
        <title>The Genome Sequence of Magnaporthe oryzae 70-15.</title>
        <authorList>
            <consortium name="The Broad Institute Genome Sequencing Platform"/>
            <person name="Ma L.-J."/>
            <person name="Dead R."/>
            <person name="Young S.K."/>
            <person name="Zeng Q."/>
            <person name="Gargeya S."/>
            <person name="Fitzgerald M."/>
            <person name="Haas B."/>
            <person name="Abouelleil A."/>
            <person name="Alvarado L."/>
            <person name="Arachchi H.M."/>
            <person name="Berlin A."/>
            <person name="Brown A."/>
            <person name="Chapman S.B."/>
            <person name="Chen Z."/>
            <person name="Dunbar C."/>
            <person name="Freedman E."/>
            <person name="Gearin G."/>
            <person name="Gellesch M."/>
            <person name="Goldberg J."/>
            <person name="Griggs A."/>
            <person name="Gujja S."/>
            <person name="Heiman D."/>
            <person name="Howarth C."/>
            <person name="Larson L."/>
            <person name="Lui A."/>
            <person name="MacDonald P.J.P."/>
            <person name="Mehta T."/>
            <person name="Montmayeur A."/>
            <person name="Murphy C."/>
            <person name="Neiman D."/>
            <person name="Pearson M."/>
            <person name="Priest M."/>
            <person name="Roberts A."/>
            <person name="Saif S."/>
            <person name="Shea T."/>
            <person name="Shenoy N."/>
            <person name="Sisk P."/>
            <person name="Stolte C."/>
            <person name="Sykes S."/>
            <person name="Yandava C."/>
            <person name="Wortman J."/>
            <person name="Nusbaum C."/>
            <person name="Birren B."/>
        </authorList>
    </citation>
    <scope>NUCLEOTIDE SEQUENCE</scope>
    <source>
        <strain>70-15</strain>
    </source>
</reference>
<feature type="region of interest" description="Disordered" evidence="7">
    <location>
        <begin position="1"/>
        <end position="44"/>
    </location>
</feature>